<gene>
    <name evidence="2" type="ORF">PEB0149_009160</name>
</gene>
<evidence type="ECO:0000256" key="1">
    <source>
        <dbReference type="SAM" id="Coils"/>
    </source>
</evidence>
<dbReference type="EMBL" id="LXYT01000002">
    <property type="protein sequence ID" value="OLY43489.1"/>
    <property type="molecule type" value="Genomic_DNA"/>
</dbReference>
<keyword evidence="1" id="KW-0175">Coiled coil</keyword>
<dbReference type="OrthoDB" id="7926051at2"/>
<protein>
    <submittedName>
        <fullName evidence="2">Uncharacterized protein</fullName>
    </submittedName>
</protein>
<dbReference type="Proteomes" id="UP000187344">
    <property type="component" value="Unassembled WGS sequence"/>
</dbReference>
<sequence>MNMNRLSLIPNEADDKNFARFQPQKNEQQQLTLSDIAARLRSVHEQMKTKAPTRETENVMPFPQNKDDGVKAYLDDIARALLKEYEARKTAQNELVHHFQRLEQLLVENGQGMKTTAASDRQILMKEVADEVQSRLKQELSEQTKSLAAESQKANQEISRQLREAVAASRFSVQLVSLQRQITNLQATLDAHDKSPTKGSSEDSVKVEKENFASLLNSTQIPTPMSGQNHKDAQKVFDKSVIRILAEKKTPELTGEINNTPTDTDKTGLENKVQIQMPETGSTKSKSCMQKFDAKTSGRLICCARAVNKGIKTNLFAKLQNRDKAGRTLTRVSALFLMAVFAYGLSGHFNISDHASVFSFLR</sequence>
<dbReference type="RefSeq" id="WP_075870332.1">
    <property type="nucleotide sequence ID" value="NZ_LXYT01000002.1"/>
</dbReference>
<keyword evidence="3" id="KW-1185">Reference proteome</keyword>
<dbReference type="AlphaFoldDB" id="A0A1R0F9B1"/>
<comment type="caution">
    <text evidence="2">The sequence shown here is derived from an EMBL/GenBank/DDBJ whole genome shotgun (WGS) entry which is preliminary data.</text>
</comment>
<accession>A0A1R0F9B1</accession>
<feature type="coiled-coil region" evidence="1">
    <location>
        <begin position="137"/>
        <end position="195"/>
    </location>
</feature>
<organism evidence="2 3">
    <name type="scientific">Bartonella apis</name>
    <dbReference type="NCBI Taxonomy" id="1686310"/>
    <lineage>
        <taxon>Bacteria</taxon>
        <taxon>Pseudomonadati</taxon>
        <taxon>Pseudomonadota</taxon>
        <taxon>Alphaproteobacteria</taxon>
        <taxon>Hyphomicrobiales</taxon>
        <taxon>Bartonellaceae</taxon>
        <taxon>Bartonella</taxon>
    </lineage>
</organism>
<reference evidence="2 3" key="1">
    <citation type="submission" date="2016-12" db="EMBL/GenBank/DDBJ databases">
        <title>Comparative genomics of Bartonella apis.</title>
        <authorList>
            <person name="Engel P."/>
        </authorList>
    </citation>
    <scope>NUCLEOTIDE SEQUENCE [LARGE SCALE GENOMIC DNA]</scope>
    <source>
        <strain evidence="2 3">PEB0149</strain>
    </source>
</reference>
<name>A0A1R0F9B1_9HYPH</name>
<evidence type="ECO:0000313" key="2">
    <source>
        <dbReference type="EMBL" id="OLY43489.1"/>
    </source>
</evidence>
<evidence type="ECO:0000313" key="3">
    <source>
        <dbReference type="Proteomes" id="UP000187344"/>
    </source>
</evidence>
<proteinExistence type="predicted"/>